<keyword evidence="3" id="KW-1185">Reference proteome</keyword>
<evidence type="ECO:0000313" key="3">
    <source>
        <dbReference type="Proteomes" id="UP000013776"/>
    </source>
</evidence>
<feature type="compositionally biased region" description="Low complexity" evidence="1">
    <location>
        <begin position="505"/>
        <end position="520"/>
    </location>
</feature>
<feature type="region of interest" description="Disordered" evidence="1">
    <location>
        <begin position="490"/>
        <end position="553"/>
    </location>
</feature>
<feature type="region of interest" description="Disordered" evidence="1">
    <location>
        <begin position="66"/>
        <end position="93"/>
    </location>
</feature>
<organism evidence="2 3">
    <name type="scientific">Taphrina deformans (strain PYCC 5710 / ATCC 11124 / CBS 356.35 / IMI 108563 / JCM 9778 / NBRC 8474)</name>
    <name type="common">Peach leaf curl fungus</name>
    <name type="synonym">Lalaria deformans</name>
    <dbReference type="NCBI Taxonomy" id="1097556"/>
    <lineage>
        <taxon>Eukaryota</taxon>
        <taxon>Fungi</taxon>
        <taxon>Dikarya</taxon>
        <taxon>Ascomycota</taxon>
        <taxon>Taphrinomycotina</taxon>
        <taxon>Taphrinomycetes</taxon>
        <taxon>Taphrinales</taxon>
        <taxon>Taphrinaceae</taxon>
        <taxon>Taphrina</taxon>
    </lineage>
</organism>
<sequence>MYQLSDQVRDMALDYADVHIHQKSRPRALCEFDGEKWSPIEVVDERQPGQMHPTFRKMSLFSQTKDSAYSSTAGSSVGHRSPELSSSSHRPVEEQSVVQADFTDLQSIPAGTRRSSSFQIPDFDLSRFSVSTPAPIHEEEAQYDPVSPHSDTSYETEQHSAEAEDILRDMIVQQRSESIGGGARRVSILASPSYQRNLNNFADLAISEVDLSEEVQDCDLPLARQHILSAFSKQFEAEIHSKQPLTTFSVHSRAEEYVEMLHVVLVLESRTVFWKKLGPSNHPIDKVTTLPYCWEADLDLAPLSLDSPRVTEDVPCVIMDRDFYSTIQCDNHNDECRKCKGLASQDDCFACDGTGIFKKKPCVMCSGKGQYFCKTCKNVGHVACQSCGSSQGPKPILRQAFITCTRETVVSPSIEVEGDNKISLITTARNLARETIEQEKFSEGTLPVAACGVLIRQRGHVICATDIKSGARGLFEVIPEIDRVEFKGQLAPVPQPTSRPASIRSTNSNRSTSSKRSSFFKGKKQERDEGDADDGASIISTTSSRLKNMFRRK</sequence>
<accession>R4X8J4</accession>
<proteinExistence type="predicted"/>
<dbReference type="EMBL" id="CAHR02000052">
    <property type="protein sequence ID" value="CCG81655.1"/>
    <property type="molecule type" value="Genomic_DNA"/>
</dbReference>
<dbReference type="AlphaFoldDB" id="R4X8J4"/>
<comment type="caution">
    <text evidence="2">The sequence shown here is derived from an EMBL/GenBank/DDBJ whole genome shotgun (WGS) entry which is preliminary data.</text>
</comment>
<dbReference type="OrthoDB" id="3355217at2759"/>
<dbReference type="Proteomes" id="UP000013776">
    <property type="component" value="Unassembled WGS sequence"/>
</dbReference>
<dbReference type="VEuPathDB" id="FungiDB:TAPDE_001470"/>
<name>R4X8J4_TAPDE</name>
<gene>
    <name evidence="2" type="ORF">TAPDE_001470</name>
</gene>
<feature type="compositionally biased region" description="Polar residues" evidence="1">
    <location>
        <begin position="66"/>
        <end position="75"/>
    </location>
</feature>
<protein>
    <submittedName>
        <fullName evidence="2">Uncharacterized protein</fullName>
    </submittedName>
</protein>
<evidence type="ECO:0000313" key="2">
    <source>
        <dbReference type="EMBL" id="CCG81655.1"/>
    </source>
</evidence>
<evidence type="ECO:0000256" key="1">
    <source>
        <dbReference type="SAM" id="MobiDB-lite"/>
    </source>
</evidence>
<dbReference type="eggNOG" id="ENOG502SW7Q">
    <property type="taxonomic scope" value="Eukaryota"/>
</dbReference>
<reference evidence="2 3" key="1">
    <citation type="journal article" date="2013" name="MBio">
        <title>Genome sequencing of the plant pathogen Taphrina deformans, the causal agent of peach leaf curl.</title>
        <authorList>
            <person name="Cisse O.H."/>
            <person name="Almeida J.M.G.C.F."/>
            <person name="Fonseca A."/>
            <person name="Kumar A.A."/>
            <person name="Salojaervi J."/>
            <person name="Overmyer K."/>
            <person name="Hauser P.M."/>
            <person name="Pagni M."/>
        </authorList>
    </citation>
    <scope>NUCLEOTIDE SEQUENCE [LARGE SCALE GENOMIC DNA]</scope>
    <source>
        <strain evidence="3">PYCC 5710 / ATCC 11124 / CBS 356.35 / IMI 108563 / JCM 9778 / NBRC 8474</strain>
    </source>
</reference>